<feature type="region of interest" description="Disordered" evidence="1">
    <location>
        <begin position="317"/>
        <end position="336"/>
    </location>
</feature>
<feature type="region of interest" description="Disordered" evidence="1">
    <location>
        <begin position="225"/>
        <end position="259"/>
    </location>
</feature>
<name>A0ABN9RMP7_9DINO</name>
<evidence type="ECO:0000256" key="1">
    <source>
        <dbReference type="SAM" id="MobiDB-lite"/>
    </source>
</evidence>
<keyword evidence="3" id="KW-1185">Reference proteome</keyword>
<comment type="caution">
    <text evidence="2">The sequence shown here is derived from an EMBL/GenBank/DDBJ whole genome shotgun (WGS) entry which is preliminary data.</text>
</comment>
<dbReference type="Proteomes" id="UP001189429">
    <property type="component" value="Unassembled WGS sequence"/>
</dbReference>
<organism evidence="2 3">
    <name type="scientific">Prorocentrum cordatum</name>
    <dbReference type="NCBI Taxonomy" id="2364126"/>
    <lineage>
        <taxon>Eukaryota</taxon>
        <taxon>Sar</taxon>
        <taxon>Alveolata</taxon>
        <taxon>Dinophyceae</taxon>
        <taxon>Prorocentrales</taxon>
        <taxon>Prorocentraceae</taxon>
        <taxon>Prorocentrum</taxon>
    </lineage>
</organism>
<feature type="region of interest" description="Disordered" evidence="1">
    <location>
        <begin position="168"/>
        <end position="199"/>
    </location>
</feature>
<sequence>MAGARAEPDGAGTSEREAARALRARCLKGLRRSQWASLLSVTFPVPLTVYPAVWRKPDGKPIDFRSEDMPEPQGEVAFDPFAMMDEQLDSASTTVQLRPVPFSEERSDGLKRQCEAPGQIADNLSSSVRDNVLYRRREDPVHRLLRLPVVFWRRGVYDPAMLEQCESDAATSCSPRSRPRAMPVPPLEDVDSSSSAGGEGYQSFKGAGTGVGNLEDWTVALSPLSNAPELGTPAPPGPLTVPEGRSAVGEPGDGDRKALGLDGIRVTGVTLTLASSMCGTDRRVRGLGPGGRRGLPAEPPGQLAGAAQDLTLAVTEPVPESSGDSIFPTSPLVKAL</sequence>
<evidence type="ECO:0000313" key="2">
    <source>
        <dbReference type="EMBL" id="CAK0820432.1"/>
    </source>
</evidence>
<reference evidence="2" key="1">
    <citation type="submission" date="2023-10" db="EMBL/GenBank/DDBJ databases">
        <authorList>
            <person name="Chen Y."/>
            <person name="Shah S."/>
            <person name="Dougan E. K."/>
            <person name="Thang M."/>
            <person name="Chan C."/>
        </authorList>
    </citation>
    <scope>NUCLEOTIDE SEQUENCE [LARGE SCALE GENOMIC DNA]</scope>
</reference>
<evidence type="ECO:0000313" key="3">
    <source>
        <dbReference type="Proteomes" id="UP001189429"/>
    </source>
</evidence>
<protein>
    <submittedName>
        <fullName evidence="2">Uncharacterized protein</fullName>
    </submittedName>
</protein>
<gene>
    <name evidence="2" type="ORF">PCOR1329_LOCUS22118</name>
</gene>
<proteinExistence type="predicted"/>
<dbReference type="EMBL" id="CAUYUJ010007347">
    <property type="protein sequence ID" value="CAK0820432.1"/>
    <property type="molecule type" value="Genomic_DNA"/>
</dbReference>
<accession>A0ABN9RMP7</accession>